<evidence type="ECO:0000313" key="1">
    <source>
        <dbReference type="EMBL" id="THU97001.1"/>
    </source>
</evidence>
<proteinExistence type="predicted"/>
<dbReference type="Proteomes" id="UP000297245">
    <property type="component" value="Unassembled WGS sequence"/>
</dbReference>
<evidence type="ECO:0000313" key="2">
    <source>
        <dbReference type="Proteomes" id="UP000297245"/>
    </source>
</evidence>
<sequence length="232" mass="27209">MASSHYYPSIQLFKLPTFSIIYQSEPFFVFFIDDIHRTELLTKVMSFLVAYISLARTAPNHEKERGREKGSGMRRDTWMRFKTPNPGHEPIFKVYTVKIARIIWEATTANIFSRSRVYLAALHIHKSCLTAGLLSCTSHFISTYEILMLMKESLEIKGKTLEKDLYYERPFDSSNENKERNSKKRFRSVHRVWEYKLREKYDSSTRKPLNMTPSRVGTLSQEGKGFININMV</sequence>
<dbReference type="EMBL" id="ML179164">
    <property type="protein sequence ID" value="THU97001.1"/>
    <property type="molecule type" value="Genomic_DNA"/>
</dbReference>
<accession>A0A4S8M4V8</accession>
<protein>
    <submittedName>
        <fullName evidence="1">Uncharacterized protein</fullName>
    </submittedName>
</protein>
<gene>
    <name evidence="1" type="ORF">K435DRAFT_838804</name>
</gene>
<organism evidence="1 2">
    <name type="scientific">Dendrothele bispora (strain CBS 962.96)</name>
    <dbReference type="NCBI Taxonomy" id="1314807"/>
    <lineage>
        <taxon>Eukaryota</taxon>
        <taxon>Fungi</taxon>
        <taxon>Dikarya</taxon>
        <taxon>Basidiomycota</taxon>
        <taxon>Agaricomycotina</taxon>
        <taxon>Agaricomycetes</taxon>
        <taxon>Agaricomycetidae</taxon>
        <taxon>Agaricales</taxon>
        <taxon>Agaricales incertae sedis</taxon>
        <taxon>Dendrothele</taxon>
    </lineage>
</organism>
<keyword evidence="2" id="KW-1185">Reference proteome</keyword>
<dbReference type="AlphaFoldDB" id="A0A4S8M4V8"/>
<name>A0A4S8M4V8_DENBC</name>
<reference evidence="1 2" key="1">
    <citation type="journal article" date="2019" name="Nat. Ecol. Evol.">
        <title>Megaphylogeny resolves global patterns of mushroom evolution.</title>
        <authorList>
            <person name="Varga T."/>
            <person name="Krizsan K."/>
            <person name="Foldi C."/>
            <person name="Dima B."/>
            <person name="Sanchez-Garcia M."/>
            <person name="Sanchez-Ramirez S."/>
            <person name="Szollosi G.J."/>
            <person name="Szarkandi J.G."/>
            <person name="Papp V."/>
            <person name="Albert L."/>
            <person name="Andreopoulos W."/>
            <person name="Angelini C."/>
            <person name="Antonin V."/>
            <person name="Barry K.W."/>
            <person name="Bougher N.L."/>
            <person name="Buchanan P."/>
            <person name="Buyck B."/>
            <person name="Bense V."/>
            <person name="Catcheside P."/>
            <person name="Chovatia M."/>
            <person name="Cooper J."/>
            <person name="Damon W."/>
            <person name="Desjardin D."/>
            <person name="Finy P."/>
            <person name="Geml J."/>
            <person name="Haridas S."/>
            <person name="Hughes K."/>
            <person name="Justo A."/>
            <person name="Karasinski D."/>
            <person name="Kautmanova I."/>
            <person name="Kiss B."/>
            <person name="Kocsube S."/>
            <person name="Kotiranta H."/>
            <person name="LaButti K.M."/>
            <person name="Lechner B.E."/>
            <person name="Liimatainen K."/>
            <person name="Lipzen A."/>
            <person name="Lukacs Z."/>
            <person name="Mihaltcheva S."/>
            <person name="Morgado L.N."/>
            <person name="Niskanen T."/>
            <person name="Noordeloos M.E."/>
            <person name="Ohm R.A."/>
            <person name="Ortiz-Santana B."/>
            <person name="Ovrebo C."/>
            <person name="Racz N."/>
            <person name="Riley R."/>
            <person name="Savchenko A."/>
            <person name="Shiryaev A."/>
            <person name="Soop K."/>
            <person name="Spirin V."/>
            <person name="Szebenyi C."/>
            <person name="Tomsovsky M."/>
            <person name="Tulloss R.E."/>
            <person name="Uehling J."/>
            <person name="Grigoriev I.V."/>
            <person name="Vagvolgyi C."/>
            <person name="Papp T."/>
            <person name="Martin F.M."/>
            <person name="Miettinen O."/>
            <person name="Hibbett D.S."/>
            <person name="Nagy L.G."/>
        </authorList>
    </citation>
    <scope>NUCLEOTIDE SEQUENCE [LARGE SCALE GENOMIC DNA]</scope>
    <source>
        <strain evidence="1 2">CBS 962.96</strain>
    </source>
</reference>